<reference evidence="3" key="2">
    <citation type="submission" date="2021-01" db="UniProtKB">
        <authorList>
            <consortium name="EnsemblPlants"/>
        </authorList>
    </citation>
    <scope>IDENTIFICATION</scope>
</reference>
<keyword evidence="2" id="KW-0812">Transmembrane</keyword>
<protein>
    <submittedName>
        <fullName evidence="3">Uncharacterized protein</fullName>
    </submittedName>
</protein>
<accession>A0A7N2MR27</accession>
<keyword evidence="2" id="KW-1133">Transmembrane helix</keyword>
<keyword evidence="2" id="KW-0472">Membrane</keyword>
<dbReference type="InParanoid" id="A0A7N2MR27"/>
<dbReference type="AlphaFoldDB" id="A0A7N2MR27"/>
<dbReference type="Gramene" id="QL10p023364:mrna">
    <property type="protein sequence ID" value="QL10p023364:mrna"/>
    <property type="gene ID" value="QL10p023364"/>
</dbReference>
<feature type="compositionally biased region" description="Basic residues" evidence="1">
    <location>
        <begin position="272"/>
        <end position="281"/>
    </location>
</feature>
<name>A0A7N2MR27_QUELO</name>
<dbReference type="EMBL" id="LRBV02000010">
    <property type="status" value="NOT_ANNOTATED_CDS"/>
    <property type="molecule type" value="Genomic_DNA"/>
</dbReference>
<reference evidence="3 4" key="1">
    <citation type="journal article" date="2016" name="G3 (Bethesda)">
        <title>First Draft Assembly and Annotation of the Genome of a California Endemic Oak Quercus lobata Nee (Fagaceae).</title>
        <authorList>
            <person name="Sork V.L."/>
            <person name="Fitz-Gibbon S.T."/>
            <person name="Puiu D."/>
            <person name="Crepeau M."/>
            <person name="Gugger P.F."/>
            <person name="Sherman R."/>
            <person name="Stevens K."/>
            <person name="Langley C.H."/>
            <person name="Pellegrini M."/>
            <person name="Salzberg S.L."/>
        </authorList>
    </citation>
    <scope>NUCLEOTIDE SEQUENCE [LARGE SCALE GENOMIC DNA]</scope>
    <source>
        <strain evidence="3 4">cv. SW786</strain>
    </source>
</reference>
<evidence type="ECO:0000256" key="2">
    <source>
        <dbReference type="SAM" id="Phobius"/>
    </source>
</evidence>
<dbReference type="Proteomes" id="UP000594261">
    <property type="component" value="Chromosome 10"/>
</dbReference>
<feature type="compositionally biased region" description="Polar residues" evidence="1">
    <location>
        <begin position="247"/>
        <end position="266"/>
    </location>
</feature>
<keyword evidence="4" id="KW-1185">Reference proteome</keyword>
<sequence length="305" mass="34089">MDDEDAIFMTDLVKGHKEINVFAMHLVNEAILVNEAEEDKVKVEPIKLQEEPMDVEPLAYNDRDVIIMMVMVIMMVIMVMVMVIVIMMVIMMIMLILMISLLSQMLKNYILGDKSQVMTDSWDSDVVVHQPGQIGAGLMNSDYTRSYTVLLRRSNLGSTVLIKVHTFNEGDLGHLVAEMGLQIRVSYFERFYVCLAGSKREFLAGCKTIIGLDACHLKVKPTNKSHGGGPSGGVAINEPNLTRAPATSNSEVFRSAPPNSITSNPSRDTHGSPKKKKKRTITNKTLMLLRMHQIYGSIEVDLLFE</sequence>
<evidence type="ECO:0000313" key="4">
    <source>
        <dbReference type="Proteomes" id="UP000594261"/>
    </source>
</evidence>
<dbReference type="EnsemblPlants" id="QL10p023364:mrna">
    <property type="protein sequence ID" value="QL10p023364:mrna"/>
    <property type="gene ID" value="QL10p023364"/>
</dbReference>
<evidence type="ECO:0000256" key="1">
    <source>
        <dbReference type="SAM" id="MobiDB-lite"/>
    </source>
</evidence>
<feature type="transmembrane region" description="Helical" evidence="2">
    <location>
        <begin position="66"/>
        <end position="99"/>
    </location>
</feature>
<feature type="region of interest" description="Disordered" evidence="1">
    <location>
        <begin position="247"/>
        <end position="282"/>
    </location>
</feature>
<organism evidence="3 4">
    <name type="scientific">Quercus lobata</name>
    <name type="common">Valley oak</name>
    <dbReference type="NCBI Taxonomy" id="97700"/>
    <lineage>
        <taxon>Eukaryota</taxon>
        <taxon>Viridiplantae</taxon>
        <taxon>Streptophyta</taxon>
        <taxon>Embryophyta</taxon>
        <taxon>Tracheophyta</taxon>
        <taxon>Spermatophyta</taxon>
        <taxon>Magnoliopsida</taxon>
        <taxon>eudicotyledons</taxon>
        <taxon>Gunneridae</taxon>
        <taxon>Pentapetalae</taxon>
        <taxon>rosids</taxon>
        <taxon>fabids</taxon>
        <taxon>Fagales</taxon>
        <taxon>Fagaceae</taxon>
        <taxon>Quercus</taxon>
    </lineage>
</organism>
<evidence type="ECO:0000313" key="3">
    <source>
        <dbReference type="EnsemblPlants" id="QL10p023364:mrna"/>
    </source>
</evidence>
<proteinExistence type="predicted"/>